<dbReference type="EMBL" id="BMWP01000012">
    <property type="protein sequence ID" value="GGW35318.1"/>
    <property type="molecule type" value="Genomic_DNA"/>
</dbReference>
<name>A0A918IW10_9FLAO</name>
<feature type="transmembrane region" description="Helical" evidence="1">
    <location>
        <begin position="128"/>
        <end position="149"/>
    </location>
</feature>
<sequence>MGGIFMEDYSHTRQLISESYAHGTTYGPLLRWAGFIPSGISIAIFSFLAPLVLPKSKLVSLGFWVVGVFYGIGTIIVSLFPCDIGCNPQFIDPSASQIIHTIVGAFTYIVVPSGLILIGLGSKSIMRIVSLACGILAYGFVGLLINDAAGPYIGLFQRVVEACTLGWLIYMSYYIKRNAALS</sequence>
<keyword evidence="3" id="KW-1185">Reference proteome</keyword>
<feature type="transmembrane region" description="Helical" evidence="1">
    <location>
        <begin position="29"/>
        <end position="51"/>
    </location>
</feature>
<evidence type="ECO:0000313" key="3">
    <source>
        <dbReference type="Proteomes" id="UP000634668"/>
    </source>
</evidence>
<reference evidence="2" key="2">
    <citation type="submission" date="2020-09" db="EMBL/GenBank/DDBJ databases">
        <authorList>
            <person name="Sun Q."/>
            <person name="Kim S."/>
        </authorList>
    </citation>
    <scope>NUCLEOTIDE SEQUENCE</scope>
    <source>
        <strain evidence="2">KCTC 12113</strain>
    </source>
</reference>
<feature type="transmembrane region" description="Helical" evidence="1">
    <location>
        <begin position="98"/>
        <end position="121"/>
    </location>
</feature>
<proteinExistence type="predicted"/>
<evidence type="ECO:0000313" key="2">
    <source>
        <dbReference type="EMBL" id="GGW35318.1"/>
    </source>
</evidence>
<keyword evidence="1" id="KW-0472">Membrane</keyword>
<feature type="transmembrane region" description="Helical" evidence="1">
    <location>
        <begin position="155"/>
        <end position="175"/>
    </location>
</feature>
<feature type="transmembrane region" description="Helical" evidence="1">
    <location>
        <begin position="58"/>
        <end position="78"/>
    </location>
</feature>
<accession>A0A918IW10</accession>
<organism evidence="2 3">
    <name type="scientific">Arenibacter certesii</name>
    <dbReference type="NCBI Taxonomy" id="228955"/>
    <lineage>
        <taxon>Bacteria</taxon>
        <taxon>Pseudomonadati</taxon>
        <taxon>Bacteroidota</taxon>
        <taxon>Flavobacteriia</taxon>
        <taxon>Flavobacteriales</taxon>
        <taxon>Flavobacteriaceae</taxon>
        <taxon>Arenibacter</taxon>
    </lineage>
</organism>
<protein>
    <recommendedName>
        <fullName evidence="4">DUF998 domain-containing protein</fullName>
    </recommendedName>
</protein>
<reference evidence="2" key="1">
    <citation type="journal article" date="2014" name="Int. J. Syst. Evol. Microbiol.">
        <title>Complete genome sequence of Corynebacterium casei LMG S-19264T (=DSM 44701T), isolated from a smear-ripened cheese.</title>
        <authorList>
            <consortium name="US DOE Joint Genome Institute (JGI-PGF)"/>
            <person name="Walter F."/>
            <person name="Albersmeier A."/>
            <person name="Kalinowski J."/>
            <person name="Ruckert C."/>
        </authorList>
    </citation>
    <scope>NUCLEOTIDE SEQUENCE</scope>
    <source>
        <strain evidence="2">KCTC 12113</strain>
    </source>
</reference>
<dbReference type="Pfam" id="PF06197">
    <property type="entry name" value="DUF998"/>
    <property type="match status" value="1"/>
</dbReference>
<comment type="caution">
    <text evidence="2">The sequence shown here is derived from an EMBL/GenBank/DDBJ whole genome shotgun (WGS) entry which is preliminary data.</text>
</comment>
<dbReference type="Proteomes" id="UP000634668">
    <property type="component" value="Unassembled WGS sequence"/>
</dbReference>
<dbReference type="InterPro" id="IPR009339">
    <property type="entry name" value="DUF998"/>
</dbReference>
<keyword evidence="1" id="KW-0812">Transmembrane</keyword>
<evidence type="ECO:0000256" key="1">
    <source>
        <dbReference type="SAM" id="Phobius"/>
    </source>
</evidence>
<dbReference type="AlphaFoldDB" id="A0A918IW10"/>
<gene>
    <name evidence="2" type="ORF">GCM10007383_20390</name>
</gene>
<keyword evidence="1" id="KW-1133">Transmembrane helix</keyword>
<evidence type="ECO:0008006" key="4">
    <source>
        <dbReference type="Google" id="ProtNLM"/>
    </source>
</evidence>